<evidence type="ECO:0000313" key="4">
    <source>
        <dbReference type="Proteomes" id="UP000824107"/>
    </source>
</evidence>
<dbReference type="PANTHER" id="PTHR35891:SF3">
    <property type="entry name" value="THIOL:DISULFIDE INTERCHANGE PROTEIN DSBL"/>
    <property type="match status" value="1"/>
</dbReference>
<evidence type="ECO:0000256" key="1">
    <source>
        <dbReference type="SAM" id="Phobius"/>
    </source>
</evidence>
<protein>
    <submittedName>
        <fullName evidence="3">DsbA family protein</fullName>
    </submittedName>
</protein>
<evidence type="ECO:0000313" key="3">
    <source>
        <dbReference type="EMBL" id="HIU52858.1"/>
    </source>
</evidence>
<dbReference type="GO" id="GO:0016491">
    <property type="term" value="F:oxidoreductase activity"/>
    <property type="evidence" value="ECO:0007669"/>
    <property type="project" value="InterPro"/>
</dbReference>
<gene>
    <name evidence="3" type="ORF">IAD20_02120</name>
</gene>
<keyword evidence="1" id="KW-1133">Transmembrane helix</keyword>
<dbReference type="InterPro" id="IPR036249">
    <property type="entry name" value="Thioredoxin-like_sf"/>
</dbReference>
<organism evidence="3 4">
    <name type="scientific">Candidatus Scatocola faecipullorum</name>
    <dbReference type="NCBI Taxonomy" id="2840917"/>
    <lineage>
        <taxon>Bacteria</taxon>
        <taxon>Pseudomonadati</taxon>
        <taxon>Pseudomonadota</taxon>
        <taxon>Alphaproteobacteria</taxon>
        <taxon>Rhodospirillales</taxon>
        <taxon>Rhodospirillaceae</taxon>
        <taxon>Rhodospirillaceae incertae sedis</taxon>
        <taxon>Candidatus Scatocola</taxon>
    </lineage>
</organism>
<dbReference type="InterPro" id="IPR001853">
    <property type="entry name" value="DSBA-like_thioredoxin_dom"/>
</dbReference>
<dbReference type="PANTHER" id="PTHR35891">
    <property type="entry name" value="THIOL:DISULFIDE INTERCHANGE PROTEIN DSBA"/>
    <property type="match status" value="1"/>
</dbReference>
<dbReference type="InterPro" id="IPR050824">
    <property type="entry name" value="Thiol_disulfide_DsbA"/>
</dbReference>
<reference evidence="3" key="2">
    <citation type="journal article" date="2021" name="PeerJ">
        <title>Extensive microbial diversity within the chicken gut microbiome revealed by metagenomics and culture.</title>
        <authorList>
            <person name="Gilroy R."/>
            <person name="Ravi A."/>
            <person name="Getino M."/>
            <person name="Pursley I."/>
            <person name="Horton D.L."/>
            <person name="Alikhan N.F."/>
            <person name="Baker D."/>
            <person name="Gharbi K."/>
            <person name="Hall N."/>
            <person name="Watson M."/>
            <person name="Adriaenssens E.M."/>
            <person name="Foster-Nyarko E."/>
            <person name="Jarju S."/>
            <person name="Secka A."/>
            <person name="Antonio M."/>
            <person name="Oren A."/>
            <person name="Chaudhuri R.R."/>
            <person name="La Ragione R."/>
            <person name="Hildebrand F."/>
            <person name="Pallen M.J."/>
        </authorList>
    </citation>
    <scope>NUCLEOTIDE SEQUENCE</scope>
    <source>
        <strain evidence="3">ChiW3-316</strain>
    </source>
</reference>
<keyword evidence="1" id="KW-0472">Membrane</keyword>
<reference evidence="3" key="1">
    <citation type="submission" date="2020-10" db="EMBL/GenBank/DDBJ databases">
        <authorList>
            <person name="Gilroy R."/>
        </authorList>
    </citation>
    <scope>NUCLEOTIDE SEQUENCE</scope>
    <source>
        <strain evidence="3">ChiW3-316</strain>
    </source>
</reference>
<proteinExistence type="predicted"/>
<name>A0A9D1M2U7_9PROT</name>
<dbReference type="Pfam" id="PF01323">
    <property type="entry name" value="DSBA"/>
    <property type="match status" value="1"/>
</dbReference>
<keyword evidence="1" id="KW-0812">Transmembrane</keyword>
<dbReference type="Gene3D" id="3.40.30.10">
    <property type="entry name" value="Glutaredoxin"/>
    <property type="match status" value="1"/>
</dbReference>
<dbReference type="SUPFAM" id="SSF52833">
    <property type="entry name" value="Thioredoxin-like"/>
    <property type="match status" value="1"/>
</dbReference>
<dbReference type="PROSITE" id="PS51352">
    <property type="entry name" value="THIOREDOXIN_2"/>
    <property type="match status" value="1"/>
</dbReference>
<dbReference type="AlphaFoldDB" id="A0A9D1M2U7"/>
<dbReference type="InterPro" id="IPR013766">
    <property type="entry name" value="Thioredoxin_domain"/>
</dbReference>
<dbReference type="EMBL" id="DVNC01000020">
    <property type="protein sequence ID" value="HIU52858.1"/>
    <property type="molecule type" value="Genomic_DNA"/>
</dbReference>
<feature type="transmembrane region" description="Helical" evidence="1">
    <location>
        <begin position="6"/>
        <end position="28"/>
    </location>
</feature>
<feature type="domain" description="Thioredoxin" evidence="2">
    <location>
        <begin position="63"/>
        <end position="207"/>
    </location>
</feature>
<sequence>MNKLNSIYVSILALVVAIAALVMCIMCCNNKQSVSVEQALLDNPEMIVNAMQKYEENMREQALAGAQKLIDANIEDVNNDANTPFVGAADAEKVVVEFYDYSCGYCHRLFPELKAVMANNGDVKFAFKPLTFVSPISEYAARAALAANKQGKFIEMHNAMFEFGGQLTEAAIDEIAGKQGLDMEKYKADLNSQAVSDELAAVSELANKIQINGVPALVVNGKMVQTLDGSVIQDALNK</sequence>
<comment type="caution">
    <text evidence="3">The sequence shown here is derived from an EMBL/GenBank/DDBJ whole genome shotgun (WGS) entry which is preliminary data.</text>
</comment>
<dbReference type="Proteomes" id="UP000824107">
    <property type="component" value="Unassembled WGS sequence"/>
</dbReference>
<accession>A0A9D1M2U7</accession>
<evidence type="ECO:0000259" key="2">
    <source>
        <dbReference type="PROSITE" id="PS51352"/>
    </source>
</evidence>